<dbReference type="SUPFAM" id="SSF53098">
    <property type="entry name" value="Ribonuclease H-like"/>
    <property type="match status" value="1"/>
</dbReference>
<dbReference type="VEuPathDB" id="FungiDB:RhiirFUN_023556"/>
<name>U9SYA3_RHIID</name>
<reference evidence="1" key="1">
    <citation type="submission" date="2013-07" db="EMBL/GenBank/DDBJ databases">
        <title>The genome of an arbuscular mycorrhizal fungus provides insights into the evolution of the oldest plant symbiosis.</title>
        <authorList>
            <consortium name="DOE Joint Genome Institute"/>
            <person name="Tisserant E."/>
            <person name="Malbreil M."/>
            <person name="Kuo A."/>
            <person name="Kohler A."/>
            <person name="Symeonidi A."/>
            <person name="Balestrini R."/>
            <person name="Charron P."/>
            <person name="Duensing N."/>
            <person name="Frei-dit-Frey N."/>
            <person name="Gianinazzi-Pearson V."/>
            <person name="Gilbert B."/>
            <person name="Handa Y."/>
            <person name="Hijri M."/>
            <person name="Kaul R."/>
            <person name="Kawaguchi M."/>
            <person name="Krajinski F."/>
            <person name="Lammers P."/>
            <person name="Lapierre D."/>
            <person name="Masclaux F.G."/>
            <person name="Murat C."/>
            <person name="Morin E."/>
            <person name="Ndikumana S."/>
            <person name="Pagni M."/>
            <person name="Petitpierre D."/>
            <person name="Requena N."/>
            <person name="Rosikiewicz P."/>
            <person name="Riley R."/>
            <person name="Saito K."/>
            <person name="San Clemente H."/>
            <person name="Shapiro H."/>
            <person name="van Tuinen D."/>
            <person name="Becard G."/>
            <person name="Bonfante P."/>
            <person name="Paszkowski U."/>
            <person name="Shachar-Hill Y."/>
            <person name="Young J.P."/>
            <person name="Sanders I.R."/>
            <person name="Henrissat B."/>
            <person name="Rensing S.A."/>
            <person name="Grigoriev I.V."/>
            <person name="Corradi N."/>
            <person name="Roux C."/>
            <person name="Martin F."/>
        </authorList>
    </citation>
    <scope>NUCLEOTIDE SEQUENCE</scope>
    <source>
        <strain evidence="1">DAOM 197198</strain>
    </source>
</reference>
<dbReference type="InterPro" id="IPR012337">
    <property type="entry name" value="RNaseH-like_sf"/>
</dbReference>
<dbReference type="EMBL" id="KI297478">
    <property type="protein sequence ID" value="ESA00077.1"/>
    <property type="molecule type" value="Genomic_DNA"/>
</dbReference>
<evidence type="ECO:0008006" key="2">
    <source>
        <dbReference type="Google" id="ProtNLM"/>
    </source>
</evidence>
<protein>
    <recommendedName>
        <fullName evidence="2">HAT C-terminal dimerisation domain-containing protein</fullName>
    </recommendedName>
</protein>
<dbReference type="AlphaFoldDB" id="U9SYA3"/>
<dbReference type="HOGENOM" id="CLU_025081_2_0_1"/>
<organism evidence="1">
    <name type="scientific">Rhizophagus irregularis (strain DAOM 181602 / DAOM 197198 / MUCL 43194)</name>
    <name type="common">Arbuscular mycorrhizal fungus</name>
    <name type="synonym">Glomus intraradices</name>
    <dbReference type="NCBI Taxonomy" id="747089"/>
    <lineage>
        <taxon>Eukaryota</taxon>
        <taxon>Fungi</taxon>
        <taxon>Fungi incertae sedis</taxon>
        <taxon>Mucoromycota</taxon>
        <taxon>Glomeromycotina</taxon>
        <taxon>Glomeromycetes</taxon>
        <taxon>Glomerales</taxon>
        <taxon>Glomeraceae</taxon>
        <taxon>Rhizophagus</taxon>
    </lineage>
</organism>
<accession>U9SYA3</accession>
<proteinExistence type="predicted"/>
<evidence type="ECO:0000313" key="1">
    <source>
        <dbReference type="EMBL" id="ESA00077.1"/>
    </source>
</evidence>
<sequence>MIKLAIAIFRLPSSNPYKVSAIQIFNRRYLEFQHPAYLLCYFLHPYYRGLSLNGEGFRNAAITATTLWQNLGYSEQECKELLTQFQKYDQKLKPYDLSYEKNMDMPELWWDSIRSKPYHLRNLALRLFGIAVLQTGCERNFSTLKWIIGDRRTRLDVQKLEGISKIRSYYLTSIKNELSYYGKHLDEAELREVANISAGVQERTTIILEDIIDLTQPIFENLENIDNNTSEETNIDRNMDFNPIDLLRQYGMRLKLWHTSLCQIYS</sequence>
<gene>
    <name evidence="1" type="ORF">GLOINDRAFT_8872</name>
</gene>